<dbReference type="InterPro" id="IPR032466">
    <property type="entry name" value="Metal_Hydrolase"/>
</dbReference>
<accession>A0ABV6R7Z9</accession>
<evidence type="ECO:0000259" key="1">
    <source>
        <dbReference type="Pfam" id="PF01979"/>
    </source>
</evidence>
<dbReference type="CDD" id="cd01299">
    <property type="entry name" value="Met_dep_hydrolase_A"/>
    <property type="match status" value="1"/>
</dbReference>
<organism evidence="2 3">
    <name type="scientific">Brachybacterium hainanense</name>
    <dbReference type="NCBI Taxonomy" id="1541174"/>
    <lineage>
        <taxon>Bacteria</taxon>
        <taxon>Bacillati</taxon>
        <taxon>Actinomycetota</taxon>
        <taxon>Actinomycetes</taxon>
        <taxon>Micrococcales</taxon>
        <taxon>Dermabacteraceae</taxon>
        <taxon>Brachybacterium</taxon>
    </lineage>
</organism>
<proteinExistence type="predicted"/>
<dbReference type="Gene3D" id="2.30.40.10">
    <property type="entry name" value="Urease, subunit C, domain 1"/>
    <property type="match status" value="1"/>
</dbReference>
<name>A0ABV6R7Z9_9MICO</name>
<dbReference type="Gene3D" id="1.20.58.520">
    <property type="entry name" value="Amidohydrolase"/>
    <property type="match status" value="1"/>
</dbReference>
<dbReference type="InterPro" id="IPR006680">
    <property type="entry name" value="Amidohydro-rel"/>
</dbReference>
<feature type="domain" description="Amidohydrolase-related" evidence="1">
    <location>
        <begin position="59"/>
        <end position="415"/>
    </location>
</feature>
<dbReference type="Proteomes" id="UP001589793">
    <property type="component" value="Unassembled WGS sequence"/>
</dbReference>
<protein>
    <submittedName>
        <fullName evidence="2">Amidohydrolase family protein</fullName>
    </submittedName>
</protein>
<dbReference type="PANTHER" id="PTHR43135:SF3">
    <property type="entry name" value="ALPHA-D-RIBOSE 1-METHYLPHOSPHONATE 5-TRIPHOSPHATE DIPHOSPHATASE"/>
    <property type="match status" value="1"/>
</dbReference>
<comment type="caution">
    <text evidence="2">The sequence shown here is derived from an EMBL/GenBank/DDBJ whole genome shotgun (WGS) entry which is preliminary data.</text>
</comment>
<dbReference type="RefSeq" id="WP_376977696.1">
    <property type="nucleotide sequence ID" value="NZ_JBHLSV010000002.1"/>
</dbReference>
<dbReference type="SUPFAM" id="SSF51338">
    <property type="entry name" value="Composite domain of metallo-dependent hydrolases"/>
    <property type="match status" value="1"/>
</dbReference>
<evidence type="ECO:0000313" key="2">
    <source>
        <dbReference type="EMBL" id="MFC0672699.1"/>
    </source>
</evidence>
<dbReference type="SUPFAM" id="SSF51556">
    <property type="entry name" value="Metallo-dependent hydrolases"/>
    <property type="match status" value="1"/>
</dbReference>
<keyword evidence="3" id="KW-1185">Reference proteome</keyword>
<dbReference type="Gene3D" id="3.40.50.10910">
    <property type="entry name" value="Amidohydrolase"/>
    <property type="match status" value="1"/>
</dbReference>
<gene>
    <name evidence="2" type="ORF">ACFFF6_01880</name>
</gene>
<evidence type="ECO:0000313" key="3">
    <source>
        <dbReference type="Proteomes" id="UP001589793"/>
    </source>
</evidence>
<dbReference type="InterPro" id="IPR051781">
    <property type="entry name" value="Metallo-dep_Hydrolase"/>
</dbReference>
<dbReference type="InterPro" id="IPR057744">
    <property type="entry name" value="OTAase-like"/>
</dbReference>
<reference evidence="2 3" key="1">
    <citation type="submission" date="2024-09" db="EMBL/GenBank/DDBJ databases">
        <authorList>
            <person name="Sun Q."/>
            <person name="Mori K."/>
        </authorList>
    </citation>
    <scope>NUCLEOTIDE SEQUENCE [LARGE SCALE GENOMIC DNA]</scope>
    <source>
        <strain evidence="2 3">CICC 10874</strain>
    </source>
</reference>
<dbReference type="EMBL" id="JBHLSV010000002">
    <property type="protein sequence ID" value="MFC0672699.1"/>
    <property type="molecule type" value="Genomic_DNA"/>
</dbReference>
<dbReference type="InterPro" id="IPR011059">
    <property type="entry name" value="Metal-dep_hydrolase_composite"/>
</dbReference>
<dbReference type="Pfam" id="PF01979">
    <property type="entry name" value="Amidohydro_1"/>
    <property type="match status" value="1"/>
</dbReference>
<dbReference type="Gene3D" id="3.30.110.90">
    <property type="entry name" value="Amidohydrolase"/>
    <property type="match status" value="1"/>
</dbReference>
<sequence>MITPFALLGATVLTGDAAGTAHADWTVVVDSSGTIAQAGPADQVEIPAAMARIDASGRYVIPGLINAHAHLFADGTVLAPILTKPATKKYVAWFMRSFAGSALVRKRTRTNLRTQLHTGVTTLRSVGDVGYEVVEAGAAIERGEQVGPRVLASGPLMAITDGHGAPQIAHICDTPEQARAHTQAAVRAGVSAIKIAATAGVSDAKEIGYAGKPEMPEASMRAICEVAHEAGILVAAHAQSAEGVAAALRAGVDTIEHGSAMSEEIIQLFLDNPASLRGSSALIPTLQACLPIVKLPLEKSGADPVVKANAEMILEEMLSGIRTAVEHGIRVGVGTDSSVSFVTHSNYWREMDLLRRYADLSADAVLHAATQVNAQILGIDAVTGSIEPGRSADLVVLEKDPRSTFRNLAEPWMVVARGERIMHPEIPRITKIDEQLDTL</sequence>
<dbReference type="PANTHER" id="PTHR43135">
    <property type="entry name" value="ALPHA-D-RIBOSE 1-METHYLPHOSPHONATE 5-TRIPHOSPHATE DIPHOSPHATASE"/>
    <property type="match status" value="1"/>
</dbReference>